<sequence>MTTASTPPLTLEPAIRDDLADVGRRIQAAFAPAVEKETGQPSTEPIPSDRELAESFDAPDAEVLHLLENGERVGGAVVVPGREAGRRALELFFIDVGREGKGLGRRAWRAIEERYPDTRVWETFTPHFEVRNIHFYINVCGFHAVEFFHEGHPHPGPLEEPDAADRPGESFDGEDRGFRFEKVMLPLR</sequence>
<dbReference type="InterPro" id="IPR000182">
    <property type="entry name" value="GNAT_dom"/>
</dbReference>
<reference evidence="3 4" key="1">
    <citation type="submission" date="2019-04" db="EMBL/GenBank/DDBJ databases">
        <title>Microbes associate with the intestines of laboratory mice.</title>
        <authorList>
            <person name="Navarre W."/>
            <person name="Wong E."/>
            <person name="Huang K."/>
            <person name="Tropini C."/>
            <person name="Ng K."/>
            <person name="Yu B."/>
        </authorList>
    </citation>
    <scope>NUCLEOTIDE SEQUENCE [LARGE SCALE GENOMIC DNA]</scope>
    <source>
        <strain evidence="3 4">NM46_B2-13</strain>
    </source>
</reference>
<evidence type="ECO:0000256" key="1">
    <source>
        <dbReference type="SAM" id="MobiDB-lite"/>
    </source>
</evidence>
<comment type="caution">
    <text evidence="3">The sequence shown here is derived from an EMBL/GenBank/DDBJ whole genome shotgun (WGS) entry which is preliminary data.</text>
</comment>
<dbReference type="PROSITE" id="PS51186">
    <property type="entry name" value="GNAT"/>
    <property type="match status" value="1"/>
</dbReference>
<dbReference type="AlphaFoldDB" id="A0A4S2D4Q3"/>
<feature type="region of interest" description="Disordered" evidence="1">
    <location>
        <begin position="30"/>
        <end position="49"/>
    </location>
</feature>
<dbReference type="GO" id="GO:0016747">
    <property type="term" value="F:acyltransferase activity, transferring groups other than amino-acyl groups"/>
    <property type="evidence" value="ECO:0007669"/>
    <property type="project" value="InterPro"/>
</dbReference>
<evidence type="ECO:0000259" key="2">
    <source>
        <dbReference type="PROSITE" id="PS51186"/>
    </source>
</evidence>
<evidence type="ECO:0000313" key="3">
    <source>
        <dbReference type="EMBL" id="TGY36135.1"/>
    </source>
</evidence>
<evidence type="ECO:0000313" key="4">
    <source>
        <dbReference type="Proteomes" id="UP000309893"/>
    </source>
</evidence>
<dbReference type="RefSeq" id="WP_112932210.1">
    <property type="nucleotide sequence ID" value="NZ_CP158846.1"/>
</dbReference>
<proteinExistence type="predicted"/>
<dbReference type="EMBL" id="SRYO01000006">
    <property type="protein sequence ID" value="TGY36135.1"/>
    <property type="molecule type" value="Genomic_DNA"/>
</dbReference>
<feature type="region of interest" description="Disordered" evidence="1">
    <location>
        <begin position="153"/>
        <end position="175"/>
    </location>
</feature>
<gene>
    <name evidence="3" type="ORF">E5344_10125</name>
</gene>
<dbReference type="Pfam" id="PF00583">
    <property type="entry name" value="Acetyltransf_1"/>
    <property type="match status" value="1"/>
</dbReference>
<protein>
    <submittedName>
        <fullName evidence="3">GNAT family N-acetyltransferase</fullName>
    </submittedName>
</protein>
<keyword evidence="3" id="KW-0808">Transferase</keyword>
<dbReference type="InterPro" id="IPR016181">
    <property type="entry name" value="Acyl_CoA_acyltransferase"/>
</dbReference>
<name>A0A4S2D4Q3_9MICO</name>
<feature type="domain" description="N-acetyltransferase" evidence="2">
    <location>
        <begin position="9"/>
        <end position="165"/>
    </location>
</feature>
<dbReference type="Proteomes" id="UP000309893">
    <property type="component" value="Unassembled WGS sequence"/>
</dbReference>
<feature type="compositionally biased region" description="Basic and acidic residues" evidence="1">
    <location>
        <begin position="163"/>
        <end position="175"/>
    </location>
</feature>
<organism evidence="3 4">
    <name type="scientific">Microbacterium laevaniformans</name>
    <dbReference type="NCBI Taxonomy" id="36807"/>
    <lineage>
        <taxon>Bacteria</taxon>
        <taxon>Bacillati</taxon>
        <taxon>Actinomycetota</taxon>
        <taxon>Actinomycetes</taxon>
        <taxon>Micrococcales</taxon>
        <taxon>Microbacteriaceae</taxon>
        <taxon>Microbacterium</taxon>
    </lineage>
</organism>
<dbReference type="OrthoDB" id="9786032at2"/>
<accession>A0A4S2D4Q3</accession>
<dbReference type="Gene3D" id="3.40.630.30">
    <property type="match status" value="1"/>
</dbReference>
<dbReference type="SUPFAM" id="SSF55729">
    <property type="entry name" value="Acyl-CoA N-acyltransferases (Nat)"/>
    <property type="match status" value="1"/>
</dbReference>